<dbReference type="Proteomes" id="UP000030655">
    <property type="component" value="Unassembled WGS sequence"/>
</dbReference>
<feature type="domain" description="Rho-GAP" evidence="1">
    <location>
        <begin position="49"/>
        <end position="228"/>
    </location>
</feature>
<dbReference type="CDD" id="cd00159">
    <property type="entry name" value="RhoGAP"/>
    <property type="match status" value="1"/>
</dbReference>
<dbReference type="PROSITE" id="PS50238">
    <property type="entry name" value="RHOGAP"/>
    <property type="match status" value="1"/>
</dbReference>
<dbReference type="SUPFAM" id="SSF48350">
    <property type="entry name" value="GTPase activation domain, GAP"/>
    <property type="match status" value="1"/>
</dbReference>
<protein>
    <recommendedName>
        <fullName evidence="1">Rho-GAP domain-containing protein</fullName>
    </recommendedName>
</protein>
<dbReference type="PANTHER" id="PTHR46005">
    <property type="entry name" value="RHO GTPASE-ACTIVATING PROTEIN 190"/>
    <property type="match status" value="1"/>
</dbReference>
<dbReference type="OrthoDB" id="2196166at2759"/>
<dbReference type="GO" id="GO:0007266">
    <property type="term" value="P:Rho protein signal transduction"/>
    <property type="evidence" value="ECO:0007669"/>
    <property type="project" value="TreeGrafter"/>
</dbReference>
<dbReference type="GO" id="GO:0005096">
    <property type="term" value="F:GTPase activator activity"/>
    <property type="evidence" value="ECO:0007669"/>
    <property type="project" value="TreeGrafter"/>
</dbReference>
<accession>A0A059EW21</accession>
<sequence length="238" mass="27823">MNTVGPVTNSNAAEEYDFLDIKTQTYLRKKCANKYNNKGIINSFFDFINPFNHCLSYESKPKISPYIFKVIRYLIKEGTRTERIFDIPSNPYVTDGLCQLIKYNKEVDLSDFDIYTIANACKQYIREELDGLIPKDISVTLEKNIKKGNPLKDLEYLPFTLEHEKRILLIHLFTLFKKIDENSYFNGMTLKNIFICSAPSILPKIVQKNLRDFIPMTEILVNIYNLDFRYVPSKLIDN</sequence>
<dbReference type="AlphaFoldDB" id="A0A059EW21"/>
<evidence type="ECO:0000313" key="2">
    <source>
        <dbReference type="EMBL" id="KCZ79090.1"/>
    </source>
</evidence>
<dbReference type="SMART" id="SM00324">
    <property type="entry name" value="RhoGAP"/>
    <property type="match status" value="1"/>
</dbReference>
<dbReference type="InterPro" id="IPR008936">
    <property type="entry name" value="Rho_GTPase_activation_prot"/>
</dbReference>
<proteinExistence type="predicted"/>
<dbReference type="Pfam" id="PF00620">
    <property type="entry name" value="RhoGAP"/>
    <property type="match status" value="1"/>
</dbReference>
<dbReference type="VEuPathDB" id="MicrosporidiaDB:H312_03525"/>
<reference evidence="2 3" key="2">
    <citation type="submission" date="2014-03" db="EMBL/GenBank/DDBJ databases">
        <title>The Genome Sequence of Anncaliia algerae insect isolate PRA339.</title>
        <authorList>
            <consortium name="The Broad Institute Genome Sequencing Platform"/>
            <consortium name="The Broad Institute Genome Sequencing Center for Infectious Disease"/>
            <person name="Cuomo C."/>
            <person name="Becnel J."/>
            <person name="Sanscrainte N."/>
            <person name="Walker B."/>
            <person name="Young S.K."/>
            <person name="Zeng Q."/>
            <person name="Gargeya S."/>
            <person name="Fitzgerald M."/>
            <person name="Haas B."/>
            <person name="Abouelleil A."/>
            <person name="Alvarado L."/>
            <person name="Arachchi H.M."/>
            <person name="Berlin A.M."/>
            <person name="Chapman S.B."/>
            <person name="Dewar J."/>
            <person name="Goldberg J."/>
            <person name="Griggs A."/>
            <person name="Gujja S."/>
            <person name="Hansen M."/>
            <person name="Howarth C."/>
            <person name="Imamovic A."/>
            <person name="Larimer J."/>
            <person name="McCowan C."/>
            <person name="Murphy C."/>
            <person name="Neiman D."/>
            <person name="Pearson M."/>
            <person name="Priest M."/>
            <person name="Roberts A."/>
            <person name="Saif S."/>
            <person name="Shea T."/>
            <person name="Sisk P."/>
            <person name="Sykes S."/>
            <person name="Wortman J."/>
            <person name="Nusbaum C."/>
            <person name="Birren B."/>
        </authorList>
    </citation>
    <scope>NUCLEOTIDE SEQUENCE [LARGE SCALE GENOMIC DNA]</scope>
    <source>
        <strain evidence="2 3">PRA339</strain>
    </source>
</reference>
<evidence type="ECO:0000313" key="3">
    <source>
        <dbReference type="Proteomes" id="UP000030655"/>
    </source>
</evidence>
<dbReference type="EMBL" id="KK365381">
    <property type="protein sequence ID" value="KCZ79090.1"/>
    <property type="molecule type" value="Genomic_DNA"/>
</dbReference>
<organism evidence="2 3">
    <name type="scientific">Anncaliia algerae PRA339</name>
    <dbReference type="NCBI Taxonomy" id="1288291"/>
    <lineage>
        <taxon>Eukaryota</taxon>
        <taxon>Fungi</taxon>
        <taxon>Fungi incertae sedis</taxon>
        <taxon>Microsporidia</taxon>
        <taxon>Tubulinosematoidea</taxon>
        <taxon>Tubulinosematidae</taxon>
        <taxon>Anncaliia</taxon>
    </lineage>
</organism>
<keyword evidence="3" id="KW-1185">Reference proteome</keyword>
<dbReference type="GO" id="GO:0008361">
    <property type="term" value="P:regulation of cell size"/>
    <property type="evidence" value="ECO:0007669"/>
    <property type="project" value="TreeGrafter"/>
</dbReference>
<dbReference type="InterPro" id="IPR000198">
    <property type="entry name" value="RhoGAP_dom"/>
</dbReference>
<evidence type="ECO:0000259" key="1">
    <source>
        <dbReference type="PROSITE" id="PS50238"/>
    </source>
</evidence>
<dbReference type="HOGENOM" id="CLU_1170414_0_0_1"/>
<dbReference type="PANTHER" id="PTHR46005:SF4">
    <property type="entry name" value="RHO GTPASE-ACTIVATING PROTEIN 190"/>
    <property type="match status" value="1"/>
</dbReference>
<gene>
    <name evidence="2" type="ORF">H312_03525</name>
</gene>
<reference evidence="3" key="1">
    <citation type="submission" date="2013-02" db="EMBL/GenBank/DDBJ databases">
        <authorList>
            <consortium name="The Broad Institute Genome Sequencing Platform"/>
            <person name="Cuomo C."/>
            <person name="Becnel J."/>
            <person name="Sanscrainte N."/>
            <person name="Walker B."/>
            <person name="Young S.K."/>
            <person name="Zeng Q."/>
            <person name="Gargeya S."/>
            <person name="Fitzgerald M."/>
            <person name="Haas B."/>
            <person name="Abouelleil A."/>
            <person name="Alvarado L."/>
            <person name="Arachchi H.M."/>
            <person name="Berlin A.M."/>
            <person name="Chapman S.B."/>
            <person name="Dewar J."/>
            <person name="Goldberg J."/>
            <person name="Griggs A."/>
            <person name="Gujja S."/>
            <person name="Hansen M."/>
            <person name="Howarth C."/>
            <person name="Imamovic A."/>
            <person name="Larimer J."/>
            <person name="McCowan C."/>
            <person name="Murphy C."/>
            <person name="Neiman D."/>
            <person name="Pearson M."/>
            <person name="Priest M."/>
            <person name="Roberts A."/>
            <person name="Saif S."/>
            <person name="Shea T."/>
            <person name="Sisk P."/>
            <person name="Sykes S."/>
            <person name="Wortman J."/>
            <person name="Nusbaum C."/>
            <person name="Birren B."/>
        </authorList>
    </citation>
    <scope>NUCLEOTIDE SEQUENCE [LARGE SCALE GENOMIC DNA]</scope>
    <source>
        <strain evidence="3">PRA339</strain>
    </source>
</reference>
<dbReference type="STRING" id="1288291.A0A059EW21"/>
<dbReference type="Gene3D" id="1.10.555.10">
    <property type="entry name" value="Rho GTPase activation protein"/>
    <property type="match status" value="1"/>
</dbReference>
<dbReference type="GO" id="GO:0005829">
    <property type="term" value="C:cytosol"/>
    <property type="evidence" value="ECO:0007669"/>
    <property type="project" value="TreeGrafter"/>
</dbReference>
<dbReference type="InterPro" id="IPR051978">
    <property type="entry name" value="Rho-GAP_domain"/>
</dbReference>
<name>A0A059EW21_9MICR</name>